<dbReference type="EMBL" id="JADYXP020000001">
    <property type="protein sequence ID" value="KAL0132089.1"/>
    <property type="molecule type" value="Genomic_DNA"/>
</dbReference>
<dbReference type="AlphaFoldDB" id="A0AAW2GXV0"/>
<comment type="caution">
    <text evidence="1">The sequence shown here is derived from an EMBL/GenBank/DDBJ whole genome shotgun (WGS) entry which is preliminary data.</text>
</comment>
<gene>
    <name evidence="1" type="ORF">PUN28_000098</name>
</gene>
<evidence type="ECO:0000313" key="1">
    <source>
        <dbReference type="EMBL" id="KAL0132089.1"/>
    </source>
</evidence>
<reference evidence="1 2" key="1">
    <citation type="submission" date="2023-03" db="EMBL/GenBank/DDBJ databases">
        <title>High recombination rates correlate with genetic variation in Cardiocondyla obscurior ants.</title>
        <authorList>
            <person name="Errbii M."/>
        </authorList>
    </citation>
    <scope>NUCLEOTIDE SEQUENCE [LARGE SCALE GENOMIC DNA]</scope>
    <source>
        <strain evidence="1">Alpha-2009</strain>
        <tissue evidence="1">Whole body</tissue>
    </source>
</reference>
<organism evidence="1 2">
    <name type="scientific">Cardiocondyla obscurior</name>
    <dbReference type="NCBI Taxonomy" id="286306"/>
    <lineage>
        <taxon>Eukaryota</taxon>
        <taxon>Metazoa</taxon>
        <taxon>Ecdysozoa</taxon>
        <taxon>Arthropoda</taxon>
        <taxon>Hexapoda</taxon>
        <taxon>Insecta</taxon>
        <taxon>Pterygota</taxon>
        <taxon>Neoptera</taxon>
        <taxon>Endopterygota</taxon>
        <taxon>Hymenoptera</taxon>
        <taxon>Apocrita</taxon>
        <taxon>Aculeata</taxon>
        <taxon>Formicoidea</taxon>
        <taxon>Formicidae</taxon>
        <taxon>Myrmicinae</taxon>
        <taxon>Cardiocondyla</taxon>
    </lineage>
</organism>
<dbReference type="Proteomes" id="UP001430953">
    <property type="component" value="Unassembled WGS sequence"/>
</dbReference>
<name>A0AAW2GXV0_9HYME</name>
<sequence length="102" mass="11751">MRRCACYFYAIIKSNPLQIFISFPPKNARIFPNCRRCKFRAGPSVSVTTDNLIPKLIMEIETKKEKKKGYNPPATVIIRYAKCYAAPRNGKRLLPSLKCPRE</sequence>
<evidence type="ECO:0000313" key="2">
    <source>
        <dbReference type="Proteomes" id="UP001430953"/>
    </source>
</evidence>
<keyword evidence="2" id="KW-1185">Reference proteome</keyword>
<accession>A0AAW2GXV0</accession>
<proteinExistence type="predicted"/>
<protein>
    <submittedName>
        <fullName evidence="1">Uncharacterized protein</fullName>
    </submittedName>
</protein>